<keyword evidence="5" id="KW-1185">Reference proteome</keyword>
<accession>A0A6A6UHK6</accession>
<dbReference type="InterPro" id="IPR000757">
    <property type="entry name" value="Beta-glucanase-like"/>
</dbReference>
<keyword evidence="2" id="KW-0812">Transmembrane</keyword>
<gene>
    <name evidence="4" type="ORF">BT63DRAFT_370824</name>
</gene>
<feature type="transmembrane region" description="Helical" evidence="2">
    <location>
        <begin position="58"/>
        <end position="76"/>
    </location>
</feature>
<protein>
    <submittedName>
        <fullName evidence="4">Putative gram-negative bacteria binding protein</fullName>
    </submittedName>
</protein>
<dbReference type="InterPro" id="IPR050546">
    <property type="entry name" value="Glycosyl_Hydrlase_16"/>
</dbReference>
<proteinExistence type="inferred from homology"/>
<dbReference type="Gene3D" id="2.60.120.200">
    <property type="match status" value="1"/>
</dbReference>
<dbReference type="PROSITE" id="PS51762">
    <property type="entry name" value="GH16_2"/>
    <property type="match status" value="1"/>
</dbReference>
<dbReference type="PANTHER" id="PTHR10963:SF55">
    <property type="entry name" value="GLYCOSIDE HYDROLASE FAMILY 16 PROTEIN"/>
    <property type="match status" value="1"/>
</dbReference>
<dbReference type="SUPFAM" id="SSF49899">
    <property type="entry name" value="Concanavalin A-like lectins/glucanases"/>
    <property type="match status" value="1"/>
</dbReference>
<dbReference type="AlphaFoldDB" id="A0A6A6UHK6"/>
<dbReference type="InterPro" id="IPR013320">
    <property type="entry name" value="ConA-like_dom_sf"/>
</dbReference>
<dbReference type="GO" id="GO:0005975">
    <property type="term" value="P:carbohydrate metabolic process"/>
    <property type="evidence" value="ECO:0007669"/>
    <property type="project" value="InterPro"/>
</dbReference>
<evidence type="ECO:0000313" key="5">
    <source>
        <dbReference type="Proteomes" id="UP000799302"/>
    </source>
</evidence>
<name>A0A6A6UHK6_9PEZI</name>
<feature type="domain" description="GH16" evidence="3">
    <location>
        <begin position="117"/>
        <end position="437"/>
    </location>
</feature>
<dbReference type="EMBL" id="MU004233">
    <property type="protein sequence ID" value="KAF2670927.1"/>
    <property type="molecule type" value="Genomic_DNA"/>
</dbReference>
<evidence type="ECO:0000256" key="2">
    <source>
        <dbReference type="SAM" id="Phobius"/>
    </source>
</evidence>
<keyword evidence="2" id="KW-0472">Membrane</keyword>
<dbReference type="PANTHER" id="PTHR10963">
    <property type="entry name" value="GLYCOSYL HYDROLASE-RELATED"/>
    <property type="match status" value="1"/>
</dbReference>
<organism evidence="4 5">
    <name type="scientific">Microthyrium microscopicum</name>
    <dbReference type="NCBI Taxonomy" id="703497"/>
    <lineage>
        <taxon>Eukaryota</taxon>
        <taxon>Fungi</taxon>
        <taxon>Dikarya</taxon>
        <taxon>Ascomycota</taxon>
        <taxon>Pezizomycotina</taxon>
        <taxon>Dothideomycetes</taxon>
        <taxon>Dothideomycetes incertae sedis</taxon>
        <taxon>Microthyriales</taxon>
        <taxon>Microthyriaceae</taxon>
        <taxon>Microthyrium</taxon>
    </lineage>
</organism>
<evidence type="ECO:0000256" key="1">
    <source>
        <dbReference type="ARBA" id="ARBA00006865"/>
    </source>
</evidence>
<dbReference type="OrthoDB" id="4781at2759"/>
<keyword evidence="2" id="KW-1133">Transmembrane helix</keyword>
<dbReference type="Proteomes" id="UP000799302">
    <property type="component" value="Unassembled WGS sequence"/>
</dbReference>
<dbReference type="Pfam" id="PF00722">
    <property type="entry name" value="Glyco_hydro_16"/>
    <property type="match status" value="1"/>
</dbReference>
<sequence length="438" mass="49452">MFSPFADHDSISDSRIASGIQTPRRQKHQFRSYLLNGKYERPWVDDSVPKRALKRSNWIIYAFIIVALGLSALINWRATIKISKHDYCLILDDSFSSIDKDIWNQEVQLSGFGTGEFDWATTDSKNAFTDSEGLHINPTLTTETTAITHDQILDNFVLNITAAGGDGSCTEPTTSPAYNSACSMRSNATTKTTLPPVRSARLNTKGKKGITYGRIEVTAKLPSGDWLWPAIWMMPESSLYGPWPRSGEIDIMESKGNAPSPGGQGRDTFLSTLHWGPSAKADGFWRTTDARTVKRTDFSKGFHTFGIEWSRDYMFTYVDSPLQQVLYVDFRKAANMWSRGAFERRLENNSVLTNPWRETDSRNAPFDQKFFLILNVAVGSRNGWFTDGVNNKPWVDGSDSAVADFYAAQDKWYPTWGKNNDRGMTVKNVKMWQEGKCK</sequence>
<evidence type="ECO:0000259" key="3">
    <source>
        <dbReference type="PROSITE" id="PS51762"/>
    </source>
</evidence>
<reference evidence="4" key="1">
    <citation type="journal article" date="2020" name="Stud. Mycol.">
        <title>101 Dothideomycetes genomes: a test case for predicting lifestyles and emergence of pathogens.</title>
        <authorList>
            <person name="Haridas S."/>
            <person name="Albert R."/>
            <person name="Binder M."/>
            <person name="Bloem J."/>
            <person name="Labutti K."/>
            <person name="Salamov A."/>
            <person name="Andreopoulos B."/>
            <person name="Baker S."/>
            <person name="Barry K."/>
            <person name="Bills G."/>
            <person name="Bluhm B."/>
            <person name="Cannon C."/>
            <person name="Castanera R."/>
            <person name="Culley D."/>
            <person name="Daum C."/>
            <person name="Ezra D."/>
            <person name="Gonzalez J."/>
            <person name="Henrissat B."/>
            <person name="Kuo A."/>
            <person name="Liang C."/>
            <person name="Lipzen A."/>
            <person name="Lutzoni F."/>
            <person name="Magnuson J."/>
            <person name="Mondo S."/>
            <person name="Nolan M."/>
            <person name="Ohm R."/>
            <person name="Pangilinan J."/>
            <person name="Park H.-J."/>
            <person name="Ramirez L."/>
            <person name="Alfaro M."/>
            <person name="Sun H."/>
            <person name="Tritt A."/>
            <person name="Yoshinaga Y."/>
            <person name="Zwiers L.-H."/>
            <person name="Turgeon B."/>
            <person name="Goodwin S."/>
            <person name="Spatafora J."/>
            <person name="Crous P."/>
            <person name="Grigoriev I."/>
        </authorList>
    </citation>
    <scope>NUCLEOTIDE SEQUENCE</scope>
    <source>
        <strain evidence="4">CBS 115976</strain>
    </source>
</reference>
<comment type="similarity">
    <text evidence="1">Belongs to the glycosyl hydrolase 16 family.</text>
</comment>
<dbReference type="GO" id="GO:0004553">
    <property type="term" value="F:hydrolase activity, hydrolyzing O-glycosyl compounds"/>
    <property type="evidence" value="ECO:0007669"/>
    <property type="project" value="InterPro"/>
</dbReference>
<evidence type="ECO:0000313" key="4">
    <source>
        <dbReference type="EMBL" id="KAF2670927.1"/>
    </source>
</evidence>